<organism evidence="1 2">
    <name type="scientific">Arctium lappa</name>
    <name type="common">Greater burdock</name>
    <name type="synonym">Lappa major</name>
    <dbReference type="NCBI Taxonomy" id="4217"/>
    <lineage>
        <taxon>Eukaryota</taxon>
        <taxon>Viridiplantae</taxon>
        <taxon>Streptophyta</taxon>
        <taxon>Embryophyta</taxon>
        <taxon>Tracheophyta</taxon>
        <taxon>Spermatophyta</taxon>
        <taxon>Magnoliopsida</taxon>
        <taxon>eudicotyledons</taxon>
        <taxon>Gunneridae</taxon>
        <taxon>Pentapetalae</taxon>
        <taxon>asterids</taxon>
        <taxon>campanulids</taxon>
        <taxon>Asterales</taxon>
        <taxon>Asteraceae</taxon>
        <taxon>Carduoideae</taxon>
        <taxon>Cardueae</taxon>
        <taxon>Arctiinae</taxon>
        <taxon>Arctium</taxon>
    </lineage>
</organism>
<dbReference type="EMBL" id="CM042050">
    <property type="protein sequence ID" value="KAI3734279.1"/>
    <property type="molecule type" value="Genomic_DNA"/>
</dbReference>
<name>A0ACB9CIZ6_ARCLA</name>
<sequence>MSRDLTSMKSSSTRSVDCCYKAERLLADAASYGSELVVFPEAFVGGYPRGSNFGVSIGKRTLKGKEDFRKYHDATINVPGKTMHLMLHWEAQEAHANGLVFCFYAYVLQKIWLLSKEDESQQHEGTRMPDCRATSALIKFGAVIGLGLQIHLKTKIRIGGVDCNKCGSVFGAFFQNSYSGVKVVPAKSANRRA</sequence>
<keyword evidence="2" id="KW-1185">Reference proteome</keyword>
<gene>
    <name evidence="1" type="ORF">L6452_13744</name>
</gene>
<reference evidence="1 2" key="2">
    <citation type="journal article" date="2022" name="Mol. Ecol. Resour.">
        <title>The genomes of chicory, endive, great burdock and yacon provide insights into Asteraceae paleo-polyploidization history and plant inulin production.</title>
        <authorList>
            <person name="Fan W."/>
            <person name="Wang S."/>
            <person name="Wang H."/>
            <person name="Wang A."/>
            <person name="Jiang F."/>
            <person name="Liu H."/>
            <person name="Zhao H."/>
            <person name="Xu D."/>
            <person name="Zhang Y."/>
        </authorList>
    </citation>
    <scope>NUCLEOTIDE SEQUENCE [LARGE SCALE GENOMIC DNA]</scope>
    <source>
        <strain evidence="2">cv. Niubang</strain>
    </source>
</reference>
<comment type="caution">
    <text evidence="1">The sequence shown here is derived from an EMBL/GenBank/DDBJ whole genome shotgun (WGS) entry which is preliminary data.</text>
</comment>
<dbReference type="Proteomes" id="UP001055879">
    <property type="component" value="Linkage Group LG04"/>
</dbReference>
<accession>A0ACB9CIZ6</accession>
<proteinExistence type="predicted"/>
<evidence type="ECO:0000313" key="2">
    <source>
        <dbReference type="Proteomes" id="UP001055879"/>
    </source>
</evidence>
<evidence type="ECO:0000313" key="1">
    <source>
        <dbReference type="EMBL" id="KAI3734279.1"/>
    </source>
</evidence>
<protein>
    <submittedName>
        <fullName evidence="1">Uncharacterized protein</fullName>
    </submittedName>
</protein>
<reference evidence="2" key="1">
    <citation type="journal article" date="2022" name="Mol. Ecol. Resour.">
        <title>The genomes of chicory, endive, great burdock and yacon provide insights into Asteraceae palaeo-polyploidization history and plant inulin production.</title>
        <authorList>
            <person name="Fan W."/>
            <person name="Wang S."/>
            <person name="Wang H."/>
            <person name="Wang A."/>
            <person name="Jiang F."/>
            <person name="Liu H."/>
            <person name="Zhao H."/>
            <person name="Xu D."/>
            <person name="Zhang Y."/>
        </authorList>
    </citation>
    <scope>NUCLEOTIDE SEQUENCE [LARGE SCALE GENOMIC DNA]</scope>
    <source>
        <strain evidence="2">cv. Niubang</strain>
    </source>
</reference>